<evidence type="ECO:0000313" key="1">
    <source>
        <dbReference type="EMBL" id="KKN96783.1"/>
    </source>
</evidence>
<reference evidence="1" key="1">
    <citation type="journal article" date="2015" name="Nature">
        <title>Complex archaea that bridge the gap between prokaryotes and eukaryotes.</title>
        <authorList>
            <person name="Spang A."/>
            <person name="Saw J.H."/>
            <person name="Jorgensen S.L."/>
            <person name="Zaremba-Niedzwiedzka K."/>
            <person name="Martijn J."/>
            <person name="Lind A.E."/>
            <person name="van Eijk R."/>
            <person name="Schleper C."/>
            <person name="Guy L."/>
            <person name="Ettema T.J."/>
        </authorList>
    </citation>
    <scope>NUCLEOTIDE SEQUENCE</scope>
</reference>
<name>A0A0F9XWM1_9ZZZZ</name>
<organism evidence="1">
    <name type="scientific">marine sediment metagenome</name>
    <dbReference type="NCBI Taxonomy" id="412755"/>
    <lineage>
        <taxon>unclassified sequences</taxon>
        <taxon>metagenomes</taxon>
        <taxon>ecological metagenomes</taxon>
    </lineage>
</organism>
<gene>
    <name evidence="1" type="ORF">LCGC14_0164270</name>
</gene>
<proteinExistence type="predicted"/>
<comment type="caution">
    <text evidence="1">The sequence shown here is derived from an EMBL/GenBank/DDBJ whole genome shotgun (WGS) entry which is preliminary data.</text>
</comment>
<protein>
    <submittedName>
        <fullName evidence="1">Uncharacterized protein</fullName>
    </submittedName>
</protein>
<dbReference type="AlphaFoldDB" id="A0A0F9XWM1"/>
<dbReference type="EMBL" id="LAZR01000062">
    <property type="protein sequence ID" value="KKN96783.1"/>
    <property type="molecule type" value="Genomic_DNA"/>
</dbReference>
<sequence length="152" mass="17063">MDPTRRALRRILTEAQGVEYYHVTPTDRVSDIQKRGLVPMQPSNWAMSGTGERYGQGEIFAFDNKFDAIRWASKMDWDLNQAMGSGDISIVTFSPSGEEWEVDTADPLSQAGAEGQWLKRMAAVPSEDTINVEPLTQDMTRALVQHDKEAWG</sequence>
<accession>A0A0F9XWM1</accession>